<evidence type="ECO:0000259" key="1">
    <source>
        <dbReference type="PROSITE" id="PS51179"/>
    </source>
</evidence>
<name>A0A7Z7QQA2_STASC</name>
<reference evidence="3" key="1">
    <citation type="submission" date="2018-06" db="EMBL/GenBank/DDBJ databases">
        <authorList>
            <consortium name="Pathogen Informatics"/>
            <person name="Doyle S."/>
        </authorList>
    </citation>
    <scope>NUCLEOTIDE SEQUENCE [LARGE SCALE GENOMIC DNA]</scope>
    <source>
        <strain evidence="3">NCTC12218</strain>
    </source>
</reference>
<feature type="domain" description="POU-specific" evidence="1">
    <location>
        <begin position="43"/>
        <end position="59"/>
    </location>
</feature>
<organism evidence="3">
    <name type="scientific">Staphylococcus schleiferi</name>
    <dbReference type="NCBI Taxonomy" id="1295"/>
    <lineage>
        <taxon>Bacteria</taxon>
        <taxon>Bacillati</taxon>
        <taxon>Bacillota</taxon>
        <taxon>Bacilli</taxon>
        <taxon>Bacillales</taxon>
        <taxon>Staphylococcaceae</taxon>
        <taxon>Staphylococcus</taxon>
    </lineage>
</organism>
<dbReference type="GeneID" id="93790645"/>
<sequence length="59" mass="7066">MIWIIISVILGLIVLILLADNSLLRKENDALKYTNIYLSFKFKDDVDPKEFERFTERYK</sequence>
<evidence type="ECO:0000313" key="3">
    <source>
        <dbReference type="EMBL" id="SUM89036.1"/>
    </source>
</evidence>
<dbReference type="Proteomes" id="UP000264146">
    <property type="component" value="Chromosome"/>
</dbReference>
<dbReference type="Pfam" id="PF07438">
    <property type="entry name" value="DUF1514"/>
    <property type="match status" value="1"/>
</dbReference>
<evidence type="ECO:0000313" key="2">
    <source>
        <dbReference type="EMBL" id="CAD7359841.1"/>
    </source>
</evidence>
<dbReference type="AlphaFoldDB" id="A0A7Z7QQA2"/>
<dbReference type="InterPro" id="IPR000327">
    <property type="entry name" value="POU_dom"/>
</dbReference>
<dbReference type="InterPro" id="IPR009999">
    <property type="entry name" value="DUF1514"/>
</dbReference>
<proteinExistence type="predicted"/>
<dbReference type="GO" id="GO:0003700">
    <property type="term" value="F:DNA-binding transcription factor activity"/>
    <property type="evidence" value="ECO:0007669"/>
    <property type="project" value="InterPro"/>
</dbReference>
<dbReference type="EMBL" id="UHEF01000001">
    <property type="protein sequence ID" value="SUM89036.1"/>
    <property type="molecule type" value="Genomic_DNA"/>
</dbReference>
<dbReference type="PROSITE" id="PS51179">
    <property type="entry name" value="POU_3"/>
    <property type="match status" value="1"/>
</dbReference>
<accession>A0A7Z7QQA2</accession>
<evidence type="ECO:0000313" key="4">
    <source>
        <dbReference type="Proteomes" id="UP000264146"/>
    </source>
</evidence>
<protein>
    <submittedName>
        <fullName evidence="3">Protein of uncharacterized function (DUF1514)</fullName>
    </submittedName>
</protein>
<reference evidence="2 4" key="2">
    <citation type="submission" date="2020-11" db="EMBL/GenBank/DDBJ databases">
        <authorList>
            <consortium name="Pathogen Informatics"/>
        </authorList>
    </citation>
    <scope>NUCLEOTIDE SEQUENCE [LARGE SCALE GENOMIC DNA]</scope>
    <source>
        <strain evidence="2 4">NCTC12218</strain>
    </source>
</reference>
<dbReference type="EMBL" id="LR962863">
    <property type="protein sequence ID" value="CAD7359841.1"/>
    <property type="molecule type" value="Genomic_DNA"/>
</dbReference>
<gene>
    <name evidence="3" type="ORF">NCTC12218_01503</name>
</gene>
<dbReference type="RefSeq" id="WP_236744682.1">
    <property type="nucleotide sequence ID" value="NZ_CALYJJ010000001.1"/>
</dbReference>